<dbReference type="InterPro" id="IPR014752">
    <property type="entry name" value="Arrestin-like_C"/>
</dbReference>
<evidence type="ECO:0000259" key="2">
    <source>
        <dbReference type="Pfam" id="PF00339"/>
    </source>
</evidence>
<dbReference type="Gene3D" id="2.60.40.840">
    <property type="match status" value="1"/>
</dbReference>
<feature type="domain" description="Arrestin-like N-terminal" evidence="2">
    <location>
        <begin position="17"/>
        <end position="164"/>
    </location>
</feature>
<dbReference type="Gene3D" id="2.60.40.640">
    <property type="match status" value="1"/>
</dbReference>
<dbReference type="EMBL" id="JAXCGZ010018990">
    <property type="protein sequence ID" value="KAK7066871.1"/>
    <property type="molecule type" value="Genomic_DNA"/>
</dbReference>
<name>A0AAN8WIW4_HALRR</name>
<dbReference type="InterPro" id="IPR014756">
    <property type="entry name" value="Ig_E-set"/>
</dbReference>
<dbReference type="PANTHER" id="PTHR11792:SF17">
    <property type="entry name" value="KURTZ ARRESTIN"/>
    <property type="match status" value="1"/>
</dbReference>
<dbReference type="InterPro" id="IPR011022">
    <property type="entry name" value="Arrestin_C-like"/>
</dbReference>
<dbReference type="GO" id="GO:0007165">
    <property type="term" value="P:signal transduction"/>
    <property type="evidence" value="ECO:0007669"/>
    <property type="project" value="InterPro"/>
</dbReference>
<evidence type="ECO:0000313" key="5">
    <source>
        <dbReference type="Proteomes" id="UP001381693"/>
    </source>
</evidence>
<sequence length="325" mass="36885">MVVKFQVYKKSSPNNKVTIYLTKRDFIDHVSHVDTIEGVLVMDPNYVQDRNVYVQLGLIFRFGRDEEDALGYNFVKTMYLDTTQLYPPVKDNVPTEIQRNLISRLGNFAFAFKLDFPKLAGPSYTLMQGWEEDAPLISVEYEVMGFVGTNEQDMHTRSSANLIIRRVMECPSRVFDHKTPEGFITKSFLTCSGTVTIEASLSSPVYFQEEEILVKVNLKNHTSREIKRLKVKLVQLSEIPMFSDKEIRDKTIMKIDDPISLAPGSCTKRSFTLVPIVPAKGYVYYSHLSNGSYTVQFDLEPIGQVKLVPTRLDHLLAGCGSTTSP</sequence>
<dbReference type="InterPro" id="IPR014753">
    <property type="entry name" value="Arrestin_N"/>
</dbReference>
<keyword evidence="5" id="KW-1185">Reference proteome</keyword>
<dbReference type="PRINTS" id="PR00309">
    <property type="entry name" value="ARRESTIN"/>
</dbReference>
<gene>
    <name evidence="4" type="primary">ARRB1_1</name>
    <name evidence="4" type="ORF">SK128_011250</name>
</gene>
<reference evidence="4 5" key="1">
    <citation type="submission" date="2023-11" db="EMBL/GenBank/DDBJ databases">
        <title>Halocaridina rubra genome assembly.</title>
        <authorList>
            <person name="Smith C."/>
        </authorList>
    </citation>
    <scope>NUCLEOTIDE SEQUENCE [LARGE SCALE GENOMIC DNA]</scope>
    <source>
        <strain evidence="4">EP-1</strain>
        <tissue evidence="4">Whole</tissue>
    </source>
</reference>
<dbReference type="PANTHER" id="PTHR11792">
    <property type="entry name" value="ARRESTIN"/>
    <property type="match status" value="1"/>
</dbReference>
<dbReference type="Proteomes" id="UP001381693">
    <property type="component" value="Unassembled WGS sequence"/>
</dbReference>
<dbReference type="Pfam" id="PF00339">
    <property type="entry name" value="Arrestin_N"/>
    <property type="match status" value="1"/>
</dbReference>
<dbReference type="Pfam" id="PF02752">
    <property type="entry name" value="Arrestin_C"/>
    <property type="match status" value="1"/>
</dbReference>
<comment type="caution">
    <text evidence="4">The sequence shown here is derived from an EMBL/GenBank/DDBJ whole genome shotgun (WGS) entry which is preliminary data.</text>
</comment>
<dbReference type="AlphaFoldDB" id="A0AAN8WIW4"/>
<evidence type="ECO:0000313" key="4">
    <source>
        <dbReference type="EMBL" id="KAK7066871.1"/>
    </source>
</evidence>
<protein>
    <submittedName>
        <fullName evidence="4">Beta-arrestin-1</fullName>
    </submittedName>
</protein>
<comment type="similarity">
    <text evidence="1">Belongs to the arrestin family.</text>
</comment>
<dbReference type="SUPFAM" id="SSF81296">
    <property type="entry name" value="E set domains"/>
    <property type="match status" value="2"/>
</dbReference>
<proteinExistence type="inferred from homology"/>
<dbReference type="GO" id="GO:0005737">
    <property type="term" value="C:cytoplasm"/>
    <property type="evidence" value="ECO:0007669"/>
    <property type="project" value="TreeGrafter"/>
</dbReference>
<dbReference type="InterPro" id="IPR000698">
    <property type="entry name" value="Arrestin"/>
</dbReference>
<dbReference type="InterPro" id="IPR011021">
    <property type="entry name" value="Arrestin-like_N"/>
</dbReference>
<evidence type="ECO:0000256" key="1">
    <source>
        <dbReference type="ARBA" id="ARBA00005298"/>
    </source>
</evidence>
<dbReference type="GO" id="GO:0002031">
    <property type="term" value="P:G protein-coupled receptor internalization"/>
    <property type="evidence" value="ECO:0007669"/>
    <property type="project" value="TreeGrafter"/>
</dbReference>
<dbReference type="GO" id="GO:0001664">
    <property type="term" value="F:G protein-coupled receptor binding"/>
    <property type="evidence" value="ECO:0007669"/>
    <property type="project" value="TreeGrafter"/>
</dbReference>
<evidence type="ECO:0000259" key="3">
    <source>
        <dbReference type="Pfam" id="PF02752"/>
    </source>
</evidence>
<feature type="domain" description="Arrestin C-terminal-like" evidence="3">
    <location>
        <begin position="192"/>
        <end position="300"/>
    </location>
</feature>
<accession>A0AAN8WIW4</accession>
<organism evidence="4 5">
    <name type="scientific">Halocaridina rubra</name>
    <name type="common">Hawaiian red shrimp</name>
    <dbReference type="NCBI Taxonomy" id="373956"/>
    <lineage>
        <taxon>Eukaryota</taxon>
        <taxon>Metazoa</taxon>
        <taxon>Ecdysozoa</taxon>
        <taxon>Arthropoda</taxon>
        <taxon>Crustacea</taxon>
        <taxon>Multicrustacea</taxon>
        <taxon>Malacostraca</taxon>
        <taxon>Eumalacostraca</taxon>
        <taxon>Eucarida</taxon>
        <taxon>Decapoda</taxon>
        <taxon>Pleocyemata</taxon>
        <taxon>Caridea</taxon>
        <taxon>Atyoidea</taxon>
        <taxon>Atyidae</taxon>
        <taxon>Halocaridina</taxon>
    </lineage>
</organism>